<name>A0ABR3W292_9PEZI</name>
<feature type="region of interest" description="Disordered" evidence="1">
    <location>
        <begin position="42"/>
        <end position="62"/>
    </location>
</feature>
<gene>
    <name evidence="2" type="ORF">VTK73DRAFT_9466</name>
</gene>
<evidence type="ECO:0000313" key="3">
    <source>
        <dbReference type="Proteomes" id="UP001586593"/>
    </source>
</evidence>
<dbReference type="Pfam" id="PF10906">
    <property type="entry name" value="Mrx7"/>
    <property type="match status" value="1"/>
</dbReference>
<keyword evidence="3" id="KW-1185">Reference proteome</keyword>
<accession>A0ABR3W292</accession>
<comment type="caution">
    <text evidence="2">The sequence shown here is derived from an EMBL/GenBank/DDBJ whole genome shotgun (WGS) entry which is preliminary data.</text>
</comment>
<organism evidence="2 3">
    <name type="scientific">Phialemonium thermophilum</name>
    <dbReference type="NCBI Taxonomy" id="223376"/>
    <lineage>
        <taxon>Eukaryota</taxon>
        <taxon>Fungi</taxon>
        <taxon>Dikarya</taxon>
        <taxon>Ascomycota</taxon>
        <taxon>Pezizomycotina</taxon>
        <taxon>Sordariomycetes</taxon>
        <taxon>Sordariomycetidae</taxon>
        <taxon>Cephalothecales</taxon>
        <taxon>Cephalothecaceae</taxon>
        <taxon>Phialemonium</taxon>
    </lineage>
</organism>
<proteinExistence type="predicted"/>
<dbReference type="Proteomes" id="UP001586593">
    <property type="component" value="Unassembled WGS sequence"/>
</dbReference>
<dbReference type="InterPro" id="IPR020301">
    <property type="entry name" value="Mrx7"/>
</dbReference>
<evidence type="ECO:0000256" key="1">
    <source>
        <dbReference type="SAM" id="MobiDB-lite"/>
    </source>
</evidence>
<protein>
    <submittedName>
        <fullName evidence="2">Uncharacterized protein</fullName>
    </submittedName>
</protein>
<evidence type="ECO:0000313" key="2">
    <source>
        <dbReference type="EMBL" id="KAL1851083.1"/>
    </source>
</evidence>
<sequence length="107" mass="12264">MAPWGILIRAILMLEDAIVSQILRSPRFHHGVRRIHRTIEDIRHGRDPNEPLRPGEATEEPHLQKTSFLAHFVEELRNQIRGTPSNPPPPPSPSTRQPSRPHNGRDQ</sequence>
<reference evidence="2 3" key="1">
    <citation type="journal article" date="2024" name="Commun. Biol.">
        <title>Comparative genomic analysis of thermophilic fungi reveals convergent evolutionary adaptations and gene losses.</title>
        <authorList>
            <person name="Steindorff A.S."/>
            <person name="Aguilar-Pontes M.V."/>
            <person name="Robinson A.J."/>
            <person name="Andreopoulos B."/>
            <person name="LaButti K."/>
            <person name="Kuo A."/>
            <person name="Mondo S."/>
            <person name="Riley R."/>
            <person name="Otillar R."/>
            <person name="Haridas S."/>
            <person name="Lipzen A."/>
            <person name="Grimwood J."/>
            <person name="Schmutz J."/>
            <person name="Clum A."/>
            <person name="Reid I.D."/>
            <person name="Moisan M.C."/>
            <person name="Butler G."/>
            <person name="Nguyen T.T.M."/>
            <person name="Dewar K."/>
            <person name="Conant G."/>
            <person name="Drula E."/>
            <person name="Henrissat B."/>
            <person name="Hansel C."/>
            <person name="Singer S."/>
            <person name="Hutchinson M.I."/>
            <person name="de Vries R.P."/>
            <person name="Natvig D.O."/>
            <person name="Powell A.J."/>
            <person name="Tsang A."/>
            <person name="Grigoriev I.V."/>
        </authorList>
    </citation>
    <scope>NUCLEOTIDE SEQUENCE [LARGE SCALE GENOMIC DNA]</scope>
    <source>
        <strain evidence="2 3">ATCC 24622</strain>
    </source>
</reference>
<dbReference type="EMBL" id="JAZHXJ010000798">
    <property type="protein sequence ID" value="KAL1851083.1"/>
    <property type="molecule type" value="Genomic_DNA"/>
</dbReference>
<feature type="region of interest" description="Disordered" evidence="1">
    <location>
        <begin position="77"/>
        <end position="107"/>
    </location>
</feature>